<feature type="transmembrane region" description="Helical" evidence="1">
    <location>
        <begin position="48"/>
        <end position="68"/>
    </location>
</feature>
<keyword evidence="1" id="KW-0472">Membrane</keyword>
<dbReference type="Proteomes" id="UP000735592">
    <property type="component" value="Unassembled WGS sequence"/>
</dbReference>
<gene>
    <name evidence="2" type="ORF">GM655_11815</name>
</gene>
<name>A0ABW9SNR4_9BURK</name>
<evidence type="ECO:0008006" key="4">
    <source>
        <dbReference type="Google" id="ProtNLM"/>
    </source>
</evidence>
<feature type="transmembrane region" description="Helical" evidence="1">
    <location>
        <begin position="344"/>
        <end position="367"/>
    </location>
</feature>
<keyword evidence="3" id="KW-1185">Reference proteome</keyword>
<protein>
    <recommendedName>
        <fullName evidence="4">Zinc ribbon domain-containing protein</fullName>
    </recommendedName>
</protein>
<evidence type="ECO:0000313" key="2">
    <source>
        <dbReference type="EMBL" id="MTW33510.1"/>
    </source>
</evidence>
<sequence>MAIRRRHTLMTIAAVLSSTGAPIVMNAIRGFFPRLWSRLSRRNSAQPLSRFALIVLFALDIFVLVEMMDGLTHSARLIERPRNQITRECAEVSLEFVQLDASARLKSIGTYLVPHSEERARLARDFGLHPSPLKTCQTLYSLFLATINNEELIALYGDFQGRSAAIRATEEKIADLKKSYQAALLEKVARQSRTDSILPASASDTKNHIARFEYELGALQAQQASTKAALESHPVLLAYLEKVKALLAAGELQQAQRKFEHEVFTYPFRVVAIQIGFMLPLLLLAAFWNVRAIRRQDDNKILVSSHFMLVCMIPIFVRVLQFVYELLPNYLMETILIQLEQTNLMFLLNYGVILAGLGGGLLLIFIAQRTYFKPARQRVLRLRKVQCLGCGEKLASSEQACCEVCGSEQLGICRHCGLRSRVLAFYCQHCGTARD</sequence>
<proteinExistence type="predicted"/>
<accession>A0ABW9SNR4</accession>
<reference evidence="2 3" key="1">
    <citation type="submission" date="2019-11" db="EMBL/GenBank/DDBJ databases">
        <title>Type strains purchased from KCTC, JCM and DSMZ.</title>
        <authorList>
            <person name="Lu H."/>
        </authorList>
    </citation>
    <scope>NUCLEOTIDE SEQUENCE [LARGE SCALE GENOMIC DNA]</scope>
    <source>
        <strain evidence="2 3">DSM 103461</strain>
    </source>
</reference>
<keyword evidence="1" id="KW-1133">Transmembrane helix</keyword>
<organism evidence="2 3">
    <name type="scientific">Pseudoduganella danionis</name>
    <dbReference type="NCBI Taxonomy" id="1890295"/>
    <lineage>
        <taxon>Bacteria</taxon>
        <taxon>Pseudomonadati</taxon>
        <taxon>Pseudomonadota</taxon>
        <taxon>Betaproteobacteria</taxon>
        <taxon>Burkholderiales</taxon>
        <taxon>Oxalobacteraceae</taxon>
        <taxon>Telluria group</taxon>
        <taxon>Pseudoduganella</taxon>
    </lineage>
</organism>
<evidence type="ECO:0000256" key="1">
    <source>
        <dbReference type="SAM" id="Phobius"/>
    </source>
</evidence>
<comment type="caution">
    <text evidence="2">The sequence shown here is derived from an EMBL/GenBank/DDBJ whole genome shotgun (WGS) entry which is preliminary data.</text>
</comment>
<evidence type="ECO:0000313" key="3">
    <source>
        <dbReference type="Proteomes" id="UP000735592"/>
    </source>
</evidence>
<feature type="transmembrane region" description="Helical" evidence="1">
    <location>
        <begin position="266"/>
        <end position="289"/>
    </location>
</feature>
<dbReference type="EMBL" id="WNKW01000003">
    <property type="protein sequence ID" value="MTW33510.1"/>
    <property type="molecule type" value="Genomic_DNA"/>
</dbReference>
<keyword evidence="1" id="KW-0812">Transmembrane</keyword>
<dbReference type="RefSeq" id="WP_155434898.1">
    <property type="nucleotide sequence ID" value="NZ_JBHLXK010000005.1"/>
</dbReference>
<feature type="transmembrane region" description="Helical" evidence="1">
    <location>
        <begin position="301"/>
        <end position="324"/>
    </location>
</feature>